<evidence type="ECO:0000313" key="7">
    <source>
        <dbReference type="EMBL" id="KAK3314825.1"/>
    </source>
</evidence>
<keyword evidence="8" id="KW-1185">Reference proteome</keyword>
<name>A0AAE0M0V6_9PEZI</name>
<dbReference type="PANTHER" id="PTHR42973">
    <property type="entry name" value="BINDING OXIDOREDUCTASE, PUTATIVE (AFU_ORTHOLOGUE AFUA_1G17690)-RELATED"/>
    <property type="match status" value="1"/>
</dbReference>
<feature type="domain" description="FAD-binding PCMH-type" evidence="6">
    <location>
        <begin position="68"/>
        <end position="240"/>
    </location>
</feature>
<reference evidence="7" key="1">
    <citation type="journal article" date="2023" name="Mol. Phylogenet. Evol.">
        <title>Genome-scale phylogeny and comparative genomics of the fungal order Sordariales.</title>
        <authorList>
            <person name="Hensen N."/>
            <person name="Bonometti L."/>
            <person name="Westerberg I."/>
            <person name="Brannstrom I.O."/>
            <person name="Guillou S."/>
            <person name="Cros-Aarteil S."/>
            <person name="Calhoun S."/>
            <person name="Haridas S."/>
            <person name="Kuo A."/>
            <person name="Mondo S."/>
            <person name="Pangilinan J."/>
            <person name="Riley R."/>
            <person name="LaButti K."/>
            <person name="Andreopoulos B."/>
            <person name="Lipzen A."/>
            <person name="Chen C."/>
            <person name="Yan M."/>
            <person name="Daum C."/>
            <person name="Ng V."/>
            <person name="Clum A."/>
            <person name="Steindorff A."/>
            <person name="Ohm R.A."/>
            <person name="Martin F."/>
            <person name="Silar P."/>
            <person name="Natvig D.O."/>
            <person name="Lalanne C."/>
            <person name="Gautier V."/>
            <person name="Ament-Velasquez S.L."/>
            <person name="Kruys A."/>
            <person name="Hutchinson M.I."/>
            <person name="Powell A.J."/>
            <person name="Barry K."/>
            <person name="Miller A.N."/>
            <person name="Grigoriev I.V."/>
            <person name="Debuchy R."/>
            <person name="Gladieux P."/>
            <person name="Hiltunen Thoren M."/>
            <person name="Johannesson H."/>
        </authorList>
    </citation>
    <scope>NUCLEOTIDE SEQUENCE</scope>
    <source>
        <strain evidence="7">CBS 118394</strain>
    </source>
</reference>
<organism evidence="7 8">
    <name type="scientific">Apodospora peruviana</name>
    <dbReference type="NCBI Taxonomy" id="516989"/>
    <lineage>
        <taxon>Eukaryota</taxon>
        <taxon>Fungi</taxon>
        <taxon>Dikarya</taxon>
        <taxon>Ascomycota</taxon>
        <taxon>Pezizomycotina</taxon>
        <taxon>Sordariomycetes</taxon>
        <taxon>Sordariomycetidae</taxon>
        <taxon>Sordariales</taxon>
        <taxon>Lasiosphaeriaceae</taxon>
        <taxon>Apodospora</taxon>
    </lineage>
</organism>
<evidence type="ECO:0000256" key="1">
    <source>
        <dbReference type="ARBA" id="ARBA00005466"/>
    </source>
</evidence>
<evidence type="ECO:0000256" key="4">
    <source>
        <dbReference type="ARBA" id="ARBA00023002"/>
    </source>
</evidence>
<keyword evidence="5" id="KW-0732">Signal</keyword>
<dbReference type="InterPro" id="IPR036318">
    <property type="entry name" value="FAD-bd_PCMH-like_sf"/>
</dbReference>
<evidence type="ECO:0000256" key="3">
    <source>
        <dbReference type="ARBA" id="ARBA00022827"/>
    </source>
</evidence>
<protein>
    <recommendedName>
        <fullName evidence="6">FAD-binding PCMH-type domain-containing protein</fullName>
    </recommendedName>
</protein>
<comment type="similarity">
    <text evidence="1">Belongs to the oxygen-dependent FAD-linked oxidoreductase family.</text>
</comment>
<dbReference type="InterPro" id="IPR050416">
    <property type="entry name" value="FAD-linked_Oxidoreductase"/>
</dbReference>
<evidence type="ECO:0000256" key="2">
    <source>
        <dbReference type="ARBA" id="ARBA00022630"/>
    </source>
</evidence>
<dbReference type="Gene3D" id="3.40.462.20">
    <property type="match status" value="1"/>
</dbReference>
<dbReference type="AlphaFoldDB" id="A0AAE0M0V6"/>
<evidence type="ECO:0000313" key="8">
    <source>
        <dbReference type="Proteomes" id="UP001283341"/>
    </source>
</evidence>
<dbReference type="PROSITE" id="PS51387">
    <property type="entry name" value="FAD_PCMH"/>
    <property type="match status" value="1"/>
</dbReference>
<dbReference type="Gene3D" id="3.30.465.10">
    <property type="match status" value="1"/>
</dbReference>
<accession>A0AAE0M0V6</accession>
<feature type="signal peptide" evidence="5">
    <location>
        <begin position="1"/>
        <end position="33"/>
    </location>
</feature>
<keyword evidence="4" id="KW-0560">Oxidoreductase</keyword>
<dbReference type="PANTHER" id="PTHR42973:SF53">
    <property type="entry name" value="FAD-BINDING PCMH-TYPE DOMAIN-CONTAINING PROTEIN-RELATED"/>
    <property type="match status" value="1"/>
</dbReference>
<comment type="caution">
    <text evidence="7">The sequence shown here is derived from an EMBL/GenBank/DDBJ whole genome shotgun (WGS) entry which is preliminary data.</text>
</comment>
<keyword evidence="2" id="KW-0285">Flavoprotein</keyword>
<feature type="chain" id="PRO_5042289050" description="FAD-binding PCMH-type domain-containing protein" evidence="5">
    <location>
        <begin position="34"/>
        <end position="507"/>
    </location>
</feature>
<dbReference type="InterPro" id="IPR016166">
    <property type="entry name" value="FAD-bd_PCMH"/>
</dbReference>
<keyword evidence="3" id="KW-0274">FAD</keyword>
<dbReference type="Proteomes" id="UP001283341">
    <property type="component" value="Unassembled WGS sequence"/>
</dbReference>
<evidence type="ECO:0000259" key="6">
    <source>
        <dbReference type="PROSITE" id="PS51387"/>
    </source>
</evidence>
<evidence type="ECO:0000256" key="5">
    <source>
        <dbReference type="SAM" id="SignalP"/>
    </source>
</evidence>
<dbReference type="InterPro" id="IPR006094">
    <property type="entry name" value="Oxid_FAD_bind_N"/>
</dbReference>
<dbReference type="GO" id="GO:0016491">
    <property type="term" value="F:oxidoreductase activity"/>
    <property type="evidence" value="ECO:0007669"/>
    <property type="project" value="UniProtKB-KW"/>
</dbReference>
<dbReference type="Pfam" id="PF01565">
    <property type="entry name" value="FAD_binding_4"/>
    <property type="match status" value="1"/>
</dbReference>
<dbReference type="Gene3D" id="3.30.43.10">
    <property type="entry name" value="Uridine Diphospho-n-acetylenolpyruvylglucosamine Reductase, domain 2"/>
    <property type="match status" value="1"/>
</dbReference>
<gene>
    <name evidence="7" type="ORF">B0H66DRAFT_563727</name>
</gene>
<reference evidence="7" key="2">
    <citation type="submission" date="2023-06" db="EMBL/GenBank/DDBJ databases">
        <authorList>
            <consortium name="Lawrence Berkeley National Laboratory"/>
            <person name="Haridas S."/>
            <person name="Hensen N."/>
            <person name="Bonometti L."/>
            <person name="Westerberg I."/>
            <person name="Brannstrom I.O."/>
            <person name="Guillou S."/>
            <person name="Cros-Aarteil S."/>
            <person name="Calhoun S."/>
            <person name="Kuo A."/>
            <person name="Mondo S."/>
            <person name="Pangilinan J."/>
            <person name="Riley R."/>
            <person name="Labutti K."/>
            <person name="Andreopoulos B."/>
            <person name="Lipzen A."/>
            <person name="Chen C."/>
            <person name="Yanf M."/>
            <person name="Daum C."/>
            <person name="Ng V."/>
            <person name="Clum A."/>
            <person name="Steindorff A."/>
            <person name="Ohm R."/>
            <person name="Martin F."/>
            <person name="Silar P."/>
            <person name="Natvig D."/>
            <person name="Lalanne C."/>
            <person name="Gautier V."/>
            <person name="Ament-Velasquez S.L."/>
            <person name="Kruys A."/>
            <person name="Hutchinson M.I."/>
            <person name="Powell A.J."/>
            <person name="Barry K."/>
            <person name="Miller A.N."/>
            <person name="Grigoriev I.V."/>
            <person name="Debuchy R."/>
            <person name="Gladieux P."/>
            <person name="Thoren M.H."/>
            <person name="Johannesson H."/>
        </authorList>
    </citation>
    <scope>NUCLEOTIDE SEQUENCE</scope>
    <source>
        <strain evidence="7">CBS 118394</strain>
    </source>
</reference>
<dbReference type="EMBL" id="JAUEDM010000006">
    <property type="protein sequence ID" value="KAK3314825.1"/>
    <property type="molecule type" value="Genomic_DNA"/>
</dbReference>
<dbReference type="InterPro" id="IPR016169">
    <property type="entry name" value="FAD-bd_PCMH_sub2"/>
</dbReference>
<dbReference type="GO" id="GO:0071949">
    <property type="term" value="F:FAD binding"/>
    <property type="evidence" value="ECO:0007669"/>
    <property type="project" value="InterPro"/>
</dbReference>
<dbReference type="InterPro" id="IPR016167">
    <property type="entry name" value="FAD-bd_PCMH_sub1"/>
</dbReference>
<dbReference type="SUPFAM" id="SSF56176">
    <property type="entry name" value="FAD-binding/transporter-associated domain-like"/>
    <property type="match status" value="1"/>
</dbReference>
<sequence>MSASVSIMSFTPFAARLFACLATGLALIDGVIAANCCSKLNSALPDLVFLPNTSSYASLNTHRWSNTSILSPSCIVTPASARDVSSIVKTLTIGNNCAFSIKSGGHNPNTGFNNIDNGVTVDLKLLNQATLAADKTFVTLGAGTTMGQAYAAVSNSGVAFPGGICDGVGVGGISTGGGQSFFLPKVGWVVDNIIRYEVVLASGVIVEASQTRNSDLYKALKGGSTNFGIVTKVDIAAFPHDGFWGGQIVVPATNVTTAQVLERVSNFTAANNDNVDAAVMIVASYTPDGNRIIDMGIASTDNTENPPILAPWFEVKPQLLNTVAHKSLANFVHEVTQPMPDGYRMLTASLTVKNDLETLKQVQAVTDALYEQVKDKVPGLDWMFSYNPQPKVLATHSAKRGGNSLGLAGLSHDQILFWLVPRWTDKASDALMHEIAASWVQEVNHITSQLGTSDPFVYLNHAGYFQKPLCGTGSENMKFLKGVADKYDPRKMFQRLVPGGHKISTKC</sequence>
<proteinExistence type="inferred from homology"/>